<organism evidence="15 16">
    <name type="scientific">Cyanidioschyzon merolae (strain NIES-3377 / 10D)</name>
    <name type="common">Unicellular red alga</name>
    <dbReference type="NCBI Taxonomy" id="280699"/>
    <lineage>
        <taxon>Eukaryota</taxon>
        <taxon>Rhodophyta</taxon>
        <taxon>Bangiophyceae</taxon>
        <taxon>Cyanidiales</taxon>
        <taxon>Cyanidiaceae</taxon>
        <taxon>Cyanidioschyzon</taxon>
    </lineage>
</organism>
<keyword evidence="8 12" id="KW-0175">Coiled coil</keyword>
<dbReference type="InterPro" id="IPR027417">
    <property type="entry name" value="P-loop_NTPase"/>
</dbReference>
<evidence type="ECO:0000256" key="4">
    <source>
        <dbReference type="ARBA" id="ARBA00022454"/>
    </source>
</evidence>
<evidence type="ECO:0000256" key="11">
    <source>
        <dbReference type="ARBA" id="ARBA00023242"/>
    </source>
</evidence>
<accession>M1UN08</accession>
<dbReference type="HOGENOM" id="CLU_009063_0_0_1"/>
<dbReference type="OrthoDB" id="10072614at2759"/>
<keyword evidence="10" id="KW-0234">DNA repair</keyword>
<dbReference type="eggNOG" id="KOG0250">
    <property type="taxonomic scope" value="Eukaryota"/>
</dbReference>
<reference evidence="15 16" key="1">
    <citation type="journal article" date="2004" name="Nature">
        <title>Genome sequence of the ultrasmall unicellular red alga Cyanidioschyzon merolae 10D.</title>
        <authorList>
            <person name="Matsuzaki M."/>
            <person name="Misumi O."/>
            <person name="Shin-i T."/>
            <person name="Maruyama S."/>
            <person name="Takahara M."/>
            <person name="Miyagishima S."/>
            <person name="Mori T."/>
            <person name="Nishida K."/>
            <person name="Yagisawa F."/>
            <person name="Nishida K."/>
            <person name="Yoshida Y."/>
            <person name="Nishimura Y."/>
            <person name="Nakao S."/>
            <person name="Kobayashi T."/>
            <person name="Momoyama Y."/>
            <person name="Higashiyama T."/>
            <person name="Minoda A."/>
            <person name="Sano M."/>
            <person name="Nomoto H."/>
            <person name="Oishi K."/>
            <person name="Hayashi H."/>
            <person name="Ohta F."/>
            <person name="Nishizaka S."/>
            <person name="Haga S."/>
            <person name="Miura S."/>
            <person name="Morishita T."/>
            <person name="Kabeya Y."/>
            <person name="Terasawa K."/>
            <person name="Suzuki Y."/>
            <person name="Ishii Y."/>
            <person name="Asakawa S."/>
            <person name="Takano H."/>
            <person name="Ohta N."/>
            <person name="Kuroiwa H."/>
            <person name="Tanaka K."/>
            <person name="Shimizu N."/>
            <person name="Sugano S."/>
            <person name="Sato N."/>
            <person name="Nozaki H."/>
            <person name="Ogasawara N."/>
            <person name="Kohara Y."/>
            <person name="Kuroiwa T."/>
        </authorList>
    </citation>
    <scope>NUCLEOTIDE SEQUENCE [LARGE SCALE GENOMIC DNA]</scope>
    <source>
        <strain evidence="15 16">10D</strain>
    </source>
</reference>
<dbReference type="Pfam" id="PF02463">
    <property type="entry name" value="SMC_N"/>
    <property type="match status" value="1"/>
</dbReference>
<evidence type="ECO:0000256" key="6">
    <source>
        <dbReference type="ARBA" id="ARBA00022763"/>
    </source>
</evidence>
<dbReference type="KEGG" id="cme:CYME_CMA066C"/>
<comment type="similarity">
    <text evidence="3">Belongs to the SMC family. SMC6 subfamily.</text>
</comment>
<dbReference type="GO" id="GO:0035861">
    <property type="term" value="C:site of double-strand break"/>
    <property type="evidence" value="ECO:0007669"/>
    <property type="project" value="TreeGrafter"/>
</dbReference>
<proteinExistence type="inferred from homology"/>
<evidence type="ECO:0000256" key="3">
    <source>
        <dbReference type="ARBA" id="ARBA00006793"/>
    </source>
</evidence>
<keyword evidence="16" id="KW-1185">Reference proteome</keyword>
<evidence type="ECO:0000313" key="16">
    <source>
        <dbReference type="Proteomes" id="UP000007014"/>
    </source>
</evidence>
<gene>
    <name evidence="15" type="ORF">CYME_CMA066C</name>
</gene>
<dbReference type="OMA" id="MCHDHFY"/>
<evidence type="ECO:0000256" key="12">
    <source>
        <dbReference type="SAM" id="Coils"/>
    </source>
</evidence>
<feature type="compositionally biased region" description="Polar residues" evidence="13">
    <location>
        <begin position="1"/>
        <end position="12"/>
    </location>
</feature>
<evidence type="ECO:0000256" key="10">
    <source>
        <dbReference type="ARBA" id="ARBA00023204"/>
    </source>
</evidence>
<evidence type="ECO:0000256" key="8">
    <source>
        <dbReference type="ARBA" id="ARBA00023054"/>
    </source>
</evidence>
<feature type="coiled-coil region" evidence="12">
    <location>
        <begin position="824"/>
        <end position="996"/>
    </location>
</feature>
<dbReference type="GO" id="GO:0005524">
    <property type="term" value="F:ATP binding"/>
    <property type="evidence" value="ECO:0007669"/>
    <property type="project" value="UniProtKB-KW"/>
</dbReference>
<keyword evidence="11" id="KW-0539">Nucleus</keyword>
<evidence type="ECO:0000256" key="1">
    <source>
        <dbReference type="ARBA" id="ARBA00004123"/>
    </source>
</evidence>
<name>M1UN08_CYAM1</name>
<dbReference type="STRING" id="280699.M1UN08"/>
<dbReference type="SUPFAM" id="SSF52540">
    <property type="entry name" value="P-loop containing nucleoside triphosphate hydrolases"/>
    <property type="match status" value="1"/>
</dbReference>
<dbReference type="Gramene" id="CMA066CT">
    <property type="protein sequence ID" value="CMA066CT"/>
    <property type="gene ID" value="CMA066C"/>
</dbReference>
<keyword evidence="9" id="KW-0233">DNA recombination</keyword>
<feature type="coiled-coil region" evidence="12">
    <location>
        <begin position="314"/>
        <end position="541"/>
    </location>
</feature>
<dbReference type="GO" id="GO:0003684">
    <property type="term" value="F:damaged DNA binding"/>
    <property type="evidence" value="ECO:0007669"/>
    <property type="project" value="TreeGrafter"/>
</dbReference>
<evidence type="ECO:0000313" key="15">
    <source>
        <dbReference type="EMBL" id="BAM78776.1"/>
    </source>
</evidence>
<dbReference type="GO" id="GO:0000724">
    <property type="term" value="P:double-strand break repair via homologous recombination"/>
    <property type="evidence" value="ECO:0007669"/>
    <property type="project" value="TreeGrafter"/>
</dbReference>
<feature type="region of interest" description="Disordered" evidence="13">
    <location>
        <begin position="1"/>
        <end position="66"/>
    </location>
</feature>
<evidence type="ECO:0000256" key="7">
    <source>
        <dbReference type="ARBA" id="ARBA00022840"/>
    </source>
</evidence>
<dbReference type="GO" id="GO:0003697">
    <property type="term" value="F:single-stranded DNA binding"/>
    <property type="evidence" value="ECO:0007669"/>
    <property type="project" value="TreeGrafter"/>
</dbReference>
<dbReference type="EMBL" id="AP006483">
    <property type="protein sequence ID" value="BAM78776.1"/>
    <property type="molecule type" value="Genomic_DNA"/>
</dbReference>
<dbReference type="Gene3D" id="3.40.50.300">
    <property type="entry name" value="P-loop containing nucleotide triphosphate hydrolases"/>
    <property type="match status" value="2"/>
</dbReference>
<sequence>MARLGTETTGGRPSTPSEQTATQTASARRTAKRRRTNTSSLADFRSKRERGGTSGRTPSQDESVGAAQLPEPVAQASSQLQLGELAVETRFPVSVAVQSRARSFAQYGILEWIRLENFMCHRCFEVKFGPNVNIISGPNGSGKSAIVAALQLVFGSSSTSTDRGRRARDLIRIGASSGLVAVRLKNRPDETDAVDGRFRPDVYGDSIVIQRRLTRTGVSKWSFHNAEGRRVQTERSARLELEAIMDHFSIQVSNPVAILTQKKSKEFLSSGKPSDLYKFFMEATKLGEVRDALMEVRNQAAEIRSMYGRKEAEIPRLQTELNAAKAAFEEAQRIEHLEEELKSLREHYAWALVAEAEHRLAHALEDRNKAQNLIDEGERRLGLLENEISAKSDELNNRNRELREINEMINRDISEETNVEAALREVRAEIRRLEQQRARLSSIQTNRKDERDAVLAEQEKLRHRSISSDSQLVQHHQQLQQLMDEIARLSTLLETKRCLLNQLETQLETARADQAQLRTRLQLRESALRQAERSLVELQQSTQDPRVIFGGPHVTALLADVERAMEQKIFSRKPIGPLGSFLRVRDPKWTLPIEFSISAAVLSAFVVHNLTDAEALRRLAEQRKYPIPRILVQDMDAPLYRPRAELLPPAELITVHSQIRIEAHEQVLQNVLMDHAETELNLLFDTAEDARRAAFELRPRNARVCWSAGGDRAQVGAGGSNQFRAGPDPSRYTPKLAGDIEHQIILKQRLLENERREYELLKVRETDCKNTVDDLERRRSQIAQDLVGLENEERMKRHRIELLRESREDETTDAFLPDAYQERVAAIDAELESISKQLQVYEDEIKLAKDKENEIETRDRDRRRMERELDERRRELAKNCRTLAAEHAQLQAELQALRSGIEKEQVNLGALETRLETLRNELRREEHNALQVCARLECEIRPVQELRIEIASLESRVQTEQKRLDGFSILQLQERYERAQQSYDTIKTELGALERLLQRIEDGLVERVKSFIQLRAQIQKHVSAYFGYYIHMRGHYGSIKFDDRSQEMRLRVAISHHRTHEGELCFAQDLRSLSGGERSFTTLALMLALGEAMEAPFRIMDEFDVFMDEANRRVAYKTLIDIAKRESRRQFVFITPLTLPNLRADPECVRVVRLVPPVRGTDNVQQTILDDFAPNAGDVTDPQ</sequence>
<dbReference type="GeneID" id="16992179"/>
<keyword evidence="7" id="KW-0067">ATP-binding</keyword>
<feature type="compositionally biased region" description="Low complexity" evidence="13">
    <location>
        <begin position="14"/>
        <end position="28"/>
    </location>
</feature>
<dbReference type="Proteomes" id="UP000007014">
    <property type="component" value="Chromosome 1"/>
</dbReference>
<keyword evidence="6" id="KW-0227">DNA damage</keyword>
<dbReference type="GO" id="GO:0005634">
    <property type="term" value="C:nucleus"/>
    <property type="evidence" value="ECO:0007669"/>
    <property type="project" value="UniProtKB-SubCell"/>
</dbReference>
<keyword evidence="4" id="KW-0158">Chromosome</keyword>
<evidence type="ECO:0000256" key="5">
    <source>
        <dbReference type="ARBA" id="ARBA00022741"/>
    </source>
</evidence>
<evidence type="ECO:0000256" key="13">
    <source>
        <dbReference type="SAM" id="MobiDB-lite"/>
    </source>
</evidence>
<dbReference type="AlphaFoldDB" id="M1UN08"/>
<dbReference type="InterPro" id="IPR003395">
    <property type="entry name" value="RecF/RecN/SMC_N"/>
</dbReference>
<dbReference type="PANTHER" id="PTHR19306:SF6">
    <property type="entry name" value="STRUCTURAL MAINTENANCE OF CHROMOSOMES PROTEIN 6"/>
    <property type="match status" value="1"/>
</dbReference>
<evidence type="ECO:0000256" key="2">
    <source>
        <dbReference type="ARBA" id="ARBA00004286"/>
    </source>
</evidence>
<dbReference type="PANTHER" id="PTHR19306">
    <property type="entry name" value="STRUCTURAL MAINTENANCE OF CHROMOSOMES 5,6 SMC5, SMC6"/>
    <property type="match status" value="1"/>
</dbReference>
<evidence type="ECO:0000259" key="14">
    <source>
        <dbReference type="Pfam" id="PF02463"/>
    </source>
</evidence>
<dbReference type="GO" id="GO:0030915">
    <property type="term" value="C:Smc5-Smc6 complex"/>
    <property type="evidence" value="ECO:0007669"/>
    <property type="project" value="TreeGrafter"/>
</dbReference>
<comment type="subcellular location">
    <subcellularLocation>
        <location evidence="2">Chromosome</location>
    </subcellularLocation>
    <subcellularLocation>
        <location evidence="1">Nucleus</location>
    </subcellularLocation>
</comment>
<dbReference type="RefSeq" id="XP_005535062.1">
    <property type="nucleotide sequence ID" value="XM_005535005.1"/>
</dbReference>
<reference evidence="15 16" key="2">
    <citation type="journal article" date="2007" name="BMC Biol.">
        <title>A 100%-complete sequence reveals unusually simple genomic features in the hot-spring red alga Cyanidioschyzon merolae.</title>
        <authorList>
            <person name="Nozaki H."/>
            <person name="Takano H."/>
            <person name="Misumi O."/>
            <person name="Terasawa K."/>
            <person name="Matsuzaki M."/>
            <person name="Maruyama S."/>
            <person name="Nishida K."/>
            <person name="Yagisawa F."/>
            <person name="Yoshida Y."/>
            <person name="Fujiwara T."/>
            <person name="Takio S."/>
            <person name="Tamura K."/>
            <person name="Chung S.J."/>
            <person name="Nakamura S."/>
            <person name="Kuroiwa H."/>
            <person name="Tanaka K."/>
            <person name="Sato N."/>
            <person name="Kuroiwa T."/>
        </authorList>
    </citation>
    <scope>NUCLEOTIDE SEQUENCE [LARGE SCALE GENOMIC DNA]</scope>
    <source>
        <strain evidence="15 16">10D</strain>
    </source>
</reference>
<evidence type="ECO:0000256" key="9">
    <source>
        <dbReference type="ARBA" id="ARBA00023172"/>
    </source>
</evidence>
<keyword evidence="5" id="KW-0547">Nucleotide-binding</keyword>
<protein>
    <submittedName>
        <fullName evidence="15">DNA repair protein SMC6</fullName>
    </submittedName>
</protein>
<feature type="domain" description="RecF/RecN/SMC N-terminal" evidence="14">
    <location>
        <begin position="110"/>
        <end position="1135"/>
    </location>
</feature>